<dbReference type="Proteomes" id="UP000269154">
    <property type="component" value="Unassembled WGS sequence"/>
</dbReference>
<keyword evidence="2" id="KW-1185">Reference proteome</keyword>
<proteinExistence type="predicted"/>
<name>A0A3N6QF63_9CYAN</name>
<evidence type="ECO:0000313" key="1">
    <source>
        <dbReference type="EMBL" id="RQH35898.1"/>
    </source>
</evidence>
<evidence type="ECO:0000313" key="2">
    <source>
        <dbReference type="Proteomes" id="UP000269154"/>
    </source>
</evidence>
<gene>
    <name evidence="1" type="ORF">D5R40_19665</name>
</gene>
<organism evidence="1 2">
    <name type="scientific">Okeania hirsuta</name>
    <dbReference type="NCBI Taxonomy" id="1458930"/>
    <lineage>
        <taxon>Bacteria</taxon>
        <taxon>Bacillati</taxon>
        <taxon>Cyanobacteriota</taxon>
        <taxon>Cyanophyceae</taxon>
        <taxon>Oscillatoriophycideae</taxon>
        <taxon>Oscillatoriales</taxon>
        <taxon>Microcoleaceae</taxon>
        <taxon>Okeania</taxon>
    </lineage>
</organism>
<protein>
    <submittedName>
        <fullName evidence="1">Uncharacterized protein</fullName>
    </submittedName>
</protein>
<accession>A0A3N6QF63</accession>
<sequence>MFAAMCWGLRWHWSLREVLRAKPMVLGTTARDVFGRYASQCILQDFIWSRFKLLPQLRFQKAAEELEFLPQVGPVEDLFLGEYLFEIGSKFQKDLTQDPQPPQLNDLVELISPALERSTSKLFETQIKGTELFQELIQLEDEF</sequence>
<reference evidence="1 2" key="1">
    <citation type="journal article" date="2018" name="ACS Chem. Biol.">
        <title>Ketoreductase domain dysfunction expands chemodiversity: malyngamide biosynthesis in the cyanobacterium Okeania hirsuta.</title>
        <authorList>
            <person name="Moss N.A."/>
            <person name="Leao T."/>
            <person name="Rankin M."/>
            <person name="McCullough T.M."/>
            <person name="Qu P."/>
            <person name="Korobeynikov A."/>
            <person name="Smith J.L."/>
            <person name="Gerwick L."/>
            <person name="Gerwick W.H."/>
        </authorList>
    </citation>
    <scope>NUCLEOTIDE SEQUENCE [LARGE SCALE GENOMIC DNA]</scope>
    <source>
        <strain evidence="1 2">PAB10Feb10-1</strain>
    </source>
</reference>
<dbReference type="OrthoDB" id="5937513at2"/>
<dbReference type="RefSeq" id="WP_124155066.1">
    <property type="nucleotide sequence ID" value="NZ_CAWOLW010000027.1"/>
</dbReference>
<dbReference type="EMBL" id="RCBY01000122">
    <property type="protein sequence ID" value="RQH35898.1"/>
    <property type="molecule type" value="Genomic_DNA"/>
</dbReference>
<dbReference type="AlphaFoldDB" id="A0A3N6QF63"/>
<comment type="caution">
    <text evidence="1">The sequence shown here is derived from an EMBL/GenBank/DDBJ whole genome shotgun (WGS) entry which is preliminary data.</text>
</comment>